<sequence length="810" mass="90347">MRPAHGRVHESSSQDTNIIDVDALAMQVVDVDQVYMKYEDHEDEIEAIDSKAFRESVRRNREQGKDRPTRYATPIGAQNRVGTVEPRSSIGPAIQSMRAQQMQKRALSNPQEPAVATSSNKRRKIDNSRSPSIAFPSPSSSSKVLMTLTPGPSNSIREAPLSPEVAQHNSPEISFVDFAPRPAVPRTQNSNLSLHVGNNRVNHASRFKQPAKRVSDVIELSSDGEEVIELLTPKKKKQKQSNSPISSSLPGISIQSNKLPIETESDDEWDWGPTGMDLSDLAKWKPISINKNRLEDSVDDLVLEDHRIDKTLTSPLPRYHHPDTSKCVATSPKRDFPSSEFVWDQLRKCLNLNFRRFRQLSTLPTSYMRPFSQDFYLHRLKPIRSFKEAPGPINRVEQKAGWTVIASACDGGGPDEENEQPSAYNRQGSLATWCNGLDVPEGHRLKKSAYRDGWKHYAVHDVKFDPNREAFVSSGADRRTRFWTLSEETEDTDPNNLQGQSPGNSRWKHIQLDTYSRPPHELVFQQKASILAVAEKKVHIYTISDDTLEHSCIFQLHPSKAPHLIGAMAWGAQSTENHLFVSSEPLPPVLPNPPIFEGLHKVYDVARQLSLYTLDATEAGDTIAVDPTGAMLGLSTRAPENRHILRLYDVGRREHKAVAEINLETFPTHLDGEVNCATFSPDGLFIALARTDNQVHVYDVRMPDRGPLFTYKHFGESKAPSQECAFGVVKAQWLHSAQTRRMALVTGGEDGCVRLWNPLTSSEDTANGACVAEVNSDIGHFSLGDPFAGEHQLVVGDCAGEVQIFDNVVI</sequence>
<keyword evidence="1 3" id="KW-0853">WD repeat</keyword>
<evidence type="ECO:0000256" key="1">
    <source>
        <dbReference type="ARBA" id="ARBA00022574"/>
    </source>
</evidence>
<dbReference type="Proteomes" id="UP000027222">
    <property type="component" value="Unassembled WGS sequence"/>
</dbReference>
<dbReference type="AlphaFoldDB" id="A0A067TE60"/>
<evidence type="ECO:0000313" key="5">
    <source>
        <dbReference type="EMBL" id="KDR80642.1"/>
    </source>
</evidence>
<protein>
    <recommendedName>
        <fullName evidence="7">WD40 repeat-like protein</fullName>
    </recommendedName>
</protein>
<dbReference type="PANTHER" id="PTHR22847">
    <property type="entry name" value="WD40 REPEAT PROTEIN"/>
    <property type="match status" value="1"/>
</dbReference>
<dbReference type="GO" id="GO:0048188">
    <property type="term" value="C:Set1C/COMPASS complex"/>
    <property type="evidence" value="ECO:0007669"/>
    <property type="project" value="TreeGrafter"/>
</dbReference>
<feature type="compositionally biased region" description="Polar residues" evidence="4">
    <location>
        <begin position="97"/>
        <end position="119"/>
    </location>
</feature>
<dbReference type="SUPFAM" id="SSF50978">
    <property type="entry name" value="WD40 repeat-like"/>
    <property type="match status" value="1"/>
</dbReference>
<keyword evidence="2" id="KW-0677">Repeat</keyword>
<dbReference type="SMART" id="SM00320">
    <property type="entry name" value="WD40"/>
    <property type="match status" value="3"/>
</dbReference>
<keyword evidence="6" id="KW-1185">Reference proteome</keyword>
<feature type="compositionally biased region" description="Low complexity" evidence="4">
    <location>
        <begin position="240"/>
        <end position="256"/>
    </location>
</feature>
<dbReference type="InterPro" id="IPR015943">
    <property type="entry name" value="WD40/YVTN_repeat-like_dom_sf"/>
</dbReference>
<dbReference type="InterPro" id="IPR036322">
    <property type="entry name" value="WD40_repeat_dom_sf"/>
</dbReference>
<feature type="repeat" description="WD" evidence="3">
    <location>
        <begin position="744"/>
        <end position="757"/>
    </location>
</feature>
<dbReference type="GO" id="GO:0042393">
    <property type="term" value="F:histone binding"/>
    <property type="evidence" value="ECO:0007669"/>
    <property type="project" value="TreeGrafter"/>
</dbReference>
<accession>A0A067TE60</accession>
<dbReference type="STRING" id="685588.A0A067TE60"/>
<dbReference type="HOGENOM" id="CLU_018983_0_0_1"/>
<organism evidence="5 6">
    <name type="scientific">Galerina marginata (strain CBS 339.88)</name>
    <dbReference type="NCBI Taxonomy" id="685588"/>
    <lineage>
        <taxon>Eukaryota</taxon>
        <taxon>Fungi</taxon>
        <taxon>Dikarya</taxon>
        <taxon>Basidiomycota</taxon>
        <taxon>Agaricomycotina</taxon>
        <taxon>Agaricomycetes</taxon>
        <taxon>Agaricomycetidae</taxon>
        <taxon>Agaricales</taxon>
        <taxon>Agaricineae</taxon>
        <taxon>Strophariaceae</taxon>
        <taxon>Galerina</taxon>
    </lineage>
</organism>
<feature type="region of interest" description="Disordered" evidence="4">
    <location>
        <begin position="96"/>
        <end position="145"/>
    </location>
</feature>
<gene>
    <name evidence="5" type="ORF">GALMADRAFT_91139</name>
</gene>
<evidence type="ECO:0000256" key="3">
    <source>
        <dbReference type="PROSITE-ProRule" id="PRU00221"/>
    </source>
</evidence>
<reference evidence="6" key="1">
    <citation type="journal article" date="2014" name="Proc. Natl. Acad. Sci. U.S.A.">
        <title>Extensive sampling of basidiomycete genomes demonstrates inadequacy of the white-rot/brown-rot paradigm for wood decay fungi.</title>
        <authorList>
            <person name="Riley R."/>
            <person name="Salamov A.A."/>
            <person name="Brown D.W."/>
            <person name="Nagy L.G."/>
            <person name="Floudas D."/>
            <person name="Held B.W."/>
            <person name="Levasseur A."/>
            <person name="Lombard V."/>
            <person name="Morin E."/>
            <person name="Otillar R."/>
            <person name="Lindquist E.A."/>
            <person name="Sun H."/>
            <person name="LaButti K.M."/>
            <person name="Schmutz J."/>
            <person name="Jabbour D."/>
            <person name="Luo H."/>
            <person name="Baker S.E."/>
            <person name="Pisabarro A.G."/>
            <person name="Walton J.D."/>
            <person name="Blanchette R.A."/>
            <person name="Henrissat B."/>
            <person name="Martin F."/>
            <person name="Cullen D."/>
            <person name="Hibbett D.S."/>
            <person name="Grigoriev I.V."/>
        </authorList>
    </citation>
    <scope>NUCLEOTIDE SEQUENCE [LARGE SCALE GENOMIC DNA]</scope>
    <source>
        <strain evidence="6">CBS 339.88</strain>
    </source>
</reference>
<dbReference type="OrthoDB" id="10248252at2759"/>
<dbReference type="PROSITE" id="PS50082">
    <property type="entry name" value="WD_REPEATS_2"/>
    <property type="match status" value="2"/>
</dbReference>
<feature type="repeat" description="WD" evidence="3">
    <location>
        <begin position="459"/>
        <end position="493"/>
    </location>
</feature>
<dbReference type="PANTHER" id="PTHR22847:SF637">
    <property type="entry name" value="WD REPEAT DOMAIN 5B"/>
    <property type="match status" value="1"/>
</dbReference>
<dbReference type="Gene3D" id="2.130.10.10">
    <property type="entry name" value="YVTN repeat-like/Quinoprotein amine dehydrogenase"/>
    <property type="match status" value="1"/>
</dbReference>
<dbReference type="InterPro" id="IPR001680">
    <property type="entry name" value="WD40_rpt"/>
</dbReference>
<feature type="compositionally biased region" description="Low complexity" evidence="4">
    <location>
        <begin position="128"/>
        <end position="142"/>
    </location>
</feature>
<evidence type="ECO:0000313" key="6">
    <source>
        <dbReference type="Proteomes" id="UP000027222"/>
    </source>
</evidence>
<dbReference type="Pfam" id="PF00400">
    <property type="entry name" value="WD40"/>
    <property type="match status" value="2"/>
</dbReference>
<dbReference type="EMBL" id="KL142371">
    <property type="protein sequence ID" value="KDR80642.1"/>
    <property type="molecule type" value="Genomic_DNA"/>
</dbReference>
<feature type="region of interest" description="Disordered" evidence="4">
    <location>
        <begin position="232"/>
        <end position="256"/>
    </location>
</feature>
<name>A0A067TE60_GALM3</name>
<evidence type="ECO:0000256" key="4">
    <source>
        <dbReference type="SAM" id="MobiDB-lite"/>
    </source>
</evidence>
<evidence type="ECO:0000256" key="2">
    <source>
        <dbReference type="ARBA" id="ARBA00022737"/>
    </source>
</evidence>
<evidence type="ECO:0008006" key="7">
    <source>
        <dbReference type="Google" id="ProtNLM"/>
    </source>
</evidence>
<proteinExistence type="predicted"/>